<reference evidence="1 2" key="1">
    <citation type="submission" date="2017-01" db="EMBL/GenBank/DDBJ databases">
        <title>Genome sequence of Rhodoferax antarcticus ANT.BR, a psychrophilic purple nonsulfur bacterium from an Antarctic microbial mat.</title>
        <authorList>
            <person name="Baker J."/>
            <person name="Riester C."/>
            <person name="Skinner B."/>
            <person name="Newell A."/>
            <person name="Swingley W."/>
            <person name="Madigan M."/>
            <person name="Jung D."/>
            <person name="Asao M."/>
            <person name="Chen M."/>
            <person name="Loughlin P."/>
            <person name="Pan H."/>
            <person name="Lin S."/>
            <person name="Li N."/>
            <person name="Shaw J."/>
            <person name="Prado M."/>
            <person name="Sherman C."/>
            <person name="Li X."/>
            <person name="Tang J."/>
            <person name="Blankenship R."/>
            <person name="Zhao T."/>
            <person name="Touchman J."/>
            <person name="Sattley M."/>
        </authorList>
    </citation>
    <scope>NUCLEOTIDE SEQUENCE [LARGE SCALE GENOMIC DNA]</scope>
    <source>
        <strain evidence="1 2">ANT.BR</strain>
    </source>
</reference>
<keyword evidence="2" id="KW-1185">Reference proteome</keyword>
<gene>
    <name evidence="1" type="ORF">BLL52_0729</name>
</gene>
<comment type="caution">
    <text evidence="1">The sequence shown here is derived from an EMBL/GenBank/DDBJ whole genome shotgun (WGS) entry which is preliminary data.</text>
</comment>
<evidence type="ECO:0000313" key="2">
    <source>
        <dbReference type="Proteomes" id="UP000185911"/>
    </source>
</evidence>
<evidence type="ECO:0000313" key="1">
    <source>
        <dbReference type="EMBL" id="OLP07633.1"/>
    </source>
</evidence>
<name>A0A1Q8YI52_9BURK</name>
<accession>A0A1Q8YI52</accession>
<proteinExistence type="predicted"/>
<protein>
    <submittedName>
        <fullName evidence="1">Uncharacterized protein</fullName>
    </submittedName>
</protein>
<dbReference type="EMBL" id="MSYM01000007">
    <property type="protein sequence ID" value="OLP07633.1"/>
    <property type="molecule type" value="Genomic_DNA"/>
</dbReference>
<dbReference type="AlphaFoldDB" id="A0A1Q8YI52"/>
<sequence>MAAKVPTVSIKFMEGAALGGARLSIKPPYFGAAPDRKHLVPLSSTRG</sequence>
<organism evidence="1 2">
    <name type="scientific">Rhodoferax antarcticus ANT.BR</name>
    <dbReference type="NCBI Taxonomy" id="1111071"/>
    <lineage>
        <taxon>Bacteria</taxon>
        <taxon>Pseudomonadati</taxon>
        <taxon>Pseudomonadota</taxon>
        <taxon>Betaproteobacteria</taxon>
        <taxon>Burkholderiales</taxon>
        <taxon>Comamonadaceae</taxon>
        <taxon>Rhodoferax</taxon>
    </lineage>
</organism>
<dbReference type="Proteomes" id="UP000185911">
    <property type="component" value="Unassembled WGS sequence"/>
</dbReference>